<dbReference type="SUPFAM" id="SSF55874">
    <property type="entry name" value="ATPase domain of HSP90 chaperone/DNA topoisomerase II/histidine kinase"/>
    <property type="match status" value="1"/>
</dbReference>
<evidence type="ECO:0000259" key="14">
    <source>
        <dbReference type="PROSITE" id="PS50113"/>
    </source>
</evidence>
<feature type="domain" description="Histidine kinase" evidence="12">
    <location>
        <begin position="389"/>
        <end position="602"/>
    </location>
</feature>
<dbReference type="Pfam" id="PF00989">
    <property type="entry name" value="PAS"/>
    <property type="match status" value="2"/>
</dbReference>
<reference evidence="16" key="1">
    <citation type="submission" date="2006-01" db="EMBL/GenBank/DDBJ databases">
        <title>Complete sequence of Novosphingobium aromaticivorans DSM 12444.</title>
        <authorList>
            <consortium name="US DOE Joint Genome Institute"/>
            <person name="Copeland A."/>
            <person name="Lucas S."/>
            <person name="Lapidus A."/>
            <person name="Barry K."/>
            <person name="Detter J.C."/>
            <person name="Glavina T."/>
            <person name="Hammon N."/>
            <person name="Israni S."/>
            <person name="Pitluck S."/>
            <person name="Chain P."/>
            <person name="Malfatti S."/>
            <person name="Shin M."/>
            <person name="Vergez L."/>
            <person name="Schmutz J."/>
            <person name="Larimer F."/>
            <person name="Land M."/>
            <person name="Kyrpides N."/>
            <person name="Ivanova N."/>
            <person name="Fredrickson J."/>
            <person name="Balkwill D."/>
            <person name="Romine M.F."/>
            <person name="Richardson P."/>
        </authorList>
    </citation>
    <scope>NUCLEOTIDE SEQUENCE [LARGE SCALE GENOMIC DNA]</scope>
    <source>
        <strain evidence="16">ATCC 700278 / DSM 12444 / CCUG 56034 / CIP 105152 / NBRC 16084 / F199</strain>
    </source>
</reference>
<comment type="catalytic activity">
    <reaction evidence="1">
        <text>ATP + protein L-histidine = ADP + protein N-phospho-L-histidine.</text>
        <dbReference type="EC" id="2.7.13.3"/>
    </reaction>
</comment>
<evidence type="ECO:0000256" key="8">
    <source>
        <dbReference type="ARBA" id="ARBA00023012"/>
    </source>
</evidence>
<dbReference type="SMART" id="SM00388">
    <property type="entry name" value="HisKA"/>
    <property type="match status" value="1"/>
</dbReference>
<dbReference type="InterPro" id="IPR003594">
    <property type="entry name" value="HATPase_dom"/>
</dbReference>
<dbReference type="Gene3D" id="3.30.565.10">
    <property type="entry name" value="Histidine kinase-like ATPase, C-terminal domain"/>
    <property type="match status" value="1"/>
</dbReference>
<dbReference type="PROSITE" id="PS50109">
    <property type="entry name" value="HIS_KIN"/>
    <property type="match status" value="1"/>
</dbReference>
<feature type="coiled-coil region" evidence="11">
    <location>
        <begin position="353"/>
        <end position="380"/>
    </location>
</feature>
<dbReference type="InterPro" id="IPR013656">
    <property type="entry name" value="PAS_4"/>
</dbReference>
<evidence type="ECO:0000259" key="13">
    <source>
        <dbReference type="PROSITE" id="PS50112"/>
    </source>
</evidence>
<dbReference type="CDD" id="cd00130">
    <property type="entry name" value="PAS"/>
    <property type="match status" value="3"/>
</dbReference>
<accession>Q2G7W8</accession>
<feature type="domain" description="PAS" evidence="13">
    <location>
        <begin position="115"/>
        <end position="158"/>
    </location>
</feature>
<dbReference type="eggNOG" id="COG4191">
    <property type="taxonomic scope" value="Bacteria"/>
</dbReference>
<dbReference type="GO" id="GO:0005524">
    <property type="term" value="F:ATP binding"/>
    <property type="evidence" value="ECO:0007669"/>
    <property type="project" value="UniProtKB-KW"/>
</dbReference>
<dbReference type="FunFam" id="3.30.450.20:FF:000060">
    <property type="entry name" value="Sensor protein FixL"/>
    <property type="match status" value="1"/>
</dbReference>
<dbReference type="Pfam" id="PF08448">
    <property type="entry name" value="PAS_4"/>
    <property type="match status" value="1"/>
</dbReference>
<dbReference type="HOGENOM" id="CLU_000445_114_39_5"/>
<dbReference type="Pfam" id="PF00512">
    <property type="entry name" value="HisKA"/>
    <property type="match status" value="1"/>
</dbReference>
<dbReference type="GO" id="GO:0006355">
    <property type="term" value="P:regulation of DNA-templated transcription"/>
    <property type="evidence" value="ECO:0007669"/>
    <property type="project" value="InterPro"/>
</dbReference>
<dbReference type="GO" id="GO:0000155">
    <property type="term" value="F:phosphorelay sensor kinase activity"/>
    <property type="evidence" value="ECO:0007669"/>
    <property type="project" value="InterPro"/>
</dbReference>
<keyword evidence="6 15" id="KW-0418">Kinase</keyword>
<dbReference type="AlphaFoldDB" id="Q2G7W8"/>
<dbReference type="InterPro" id="IPR001610">
    <property type="entry name" value="PAC"/>
</dbReference>
<evidence type="ECO:0000256" key="7">
    <source>
        <dbReference type="ARBA" id="ARBA00022840"/>
    </source>
</evidence>
<dbReference type="KEGG" id="nar:Saro_1615"/>
<dbReference type="Gene3D" id="3.30.450.20">
    <property type="entry name" value="PAS domain"/>
    <property type="match status" value="3"/>
</dbReference>
<evidence type="ECO:0000313" key="16">
    <source>
        <dbReference type="Proteomes" id="UP000009134"/>
    </source>
</evidence>
<evidence type="ECO:0000256" key="1">
    <source>
        <dbReference type="ARBA" id="ARBA00000085"/>
    </source>
</evidence>
<evidence type="ECO:0000256" key="4">
    <source>
        <dbReference type="ARBA" id="ARBA00022679"/>
    </source>
</evidence>
<dbReference type="EC" id="2.7.13.3" evidence="2"/>
<comment type="function">
    <text evidence="9">Putative oxygen sensor; modulates the activity of FixJ, a transcriptional activator of nitrogen fixation fixK gene. FixL probably acts as a kinase that phosphorylates FixJ.</text>
</comment>
<dbReference type="PANTHER" id="PTHR43065:SF10">
    <property type="entry name" value="PEROXIDE STRESS-ACTIVATED HISTIDINE KINASE MAK3"/>
    <property type="match status" value="1"/>
</dbReference>
<dbReference type="InterPro" id="IPR036097">
    <property type="entry name" value="HisK_dim/P_sf"/>
</dbReference>
<evidence type="ECO:0000256" key="6">
    <source>
        <dbReference type="ARBA" id="ARBA00022777"/>
    </source>
</evidence>
<keyword evidence="5" id="KW-0547">Nucleotide-binding</keyword>
<dbReference type="eggNOG" id="COG4251">
    <property type="taxonomic scope" value="Bacteria"/>
</dbReference>
<name>Q2G7W8_NOVAD</name>
<dbReference type="InterPro" id="IPR000700">
    <property type="entry name" value="PAS-assoc_C"/>
</dbReference>
<dbReference type="InterPro" id="IPR000014">
    <property type="entry name" value="PAS"/>
</dbReference>
<dbReference type="InterPro" id="IPR035965">
    <property type="entry name" value="PAS-like_dom_sf"/>
</dbReference>
<evidence type="ECO:0000256" key="3">
    <source>
        <dbReference type="ARBA" id="ARBA00022553"/>
    </source>
</evidence>
<protein>
    <recommendedName>
        <fullName evidence="10">Sensor protein FixL</fullName>
        <ecNumber evidence="2">2.7.13.3</ecNumber>
    </recommendedName>
</protein>
<keyword evidence="11" id="KW-0175">Coiled coil</keyword>
<dbReference type="Proteomes" id="UP000009134">
    <property type="component" value="Chromosome"/>
</dbReference>
<feature type="domain" description="PAS" evidence="13">
    <location>
        <begin position="242"/>
        <end position="298"/>
    </location>
</feature>
<dbReference type="CDD" id="cd00082">
    <property type="entry name" value="HisKA"/>
    <property type="match status" value="1"/>
</dbReference>
<dbReference type="PANTHER" id="PTHR43065">
    <property type="entry name" value="SENSOR HISTIDINE KINASE"/>
    <property type="match status" value="1"/>
</dbReference>
<feature type="domain" description="PAC" evidence="14">
    <location>
        <begin position="319"/>
        <end position="369"/>
    </location>
</feature>
<dbReference type="InterPro" id="IPR005467">
    <property type="entry name" value="His_kinase_dom"/>
</dbReference>
<dbReference type="SMART" id="SM00086">
    <property type="entry name" value="PAC"/>
    <property type="match status" value="3"/>
</dbReference>
<keyword evidence="8" id="KW-0902">Two-component regulatory system</keyword>
<dbReference type="InterPro" id="IPR013767">
    <property type="entry name" value="PAS_fold"/>
</dbReference>
<dbReference type="PROSITE" id="PS50112">
    <property type="entry name" value="PAS"/>
    <property type="match status" value="2"/>
</dbReference>
<dbReference type="PRINTS" id="PR00344">
    <property type="entry name" value="BCTRLSENSOR"/>
</dbReference>
<evidence type="ECO:0000256" key="2">
    <source>
        <dbReference type="ARBA" id="ARBA00012438"/>
    </source>
</evidence>
<dbReference type="SMART" id="SM00387">
    <property type="entry name" value="HATPase_c"/>
    <property type="match status" value="1"/>
</dbReference>
<keyword evidence="4 15" id="KW-0808">Transferase</keyword>
<evidence type="ECO:0000256" key="10">
    <source>
        <dbReference type="ARBA" id="ARBA00070616"/>
    </source>
</evidence>
<evidence type="ECO:0000259" key="12">
    <source>
        <dbReference type="PROSITE" id="PS50109"/>
    </source>
</evidence>
<proteinExistence type="predicted"/>
<keyword evidence="3" id="KW-0597">Phosphoprotein</keyword>
<dbReference type="InterPro" id="IPR036890">
    <property type="entry name" value="HATPase_C_sf"/>
</dbReference>
<dbReference type="Gene3D" id="1.10.287.130">
    <property type="match status" value="1"/>
</dbReference>
<dbReference type="RefSeq" id="WP_011445265.1">
    <property type="nucleotide sequence ID" value="NC_007794.1"/>
</dbReference>
<evidence type="ECO:0000256" key="11">
    <source>
        <dbReference type="SAM" id="Coils"/>
    </source>
</evidence>
<keyword evidence="16" id="KW-1185">Reference proteome</keyword>
<dbReference type="InterPro" id="IPR004358">
    <property type="entry name" value="Sig_transdc_His_kin-like_C"/>
</dbReference>
<organism evidence="15 16">
    <name type="scientific">Novosphingobium aromaticivorans (strain ATCC 700278 / DSM 12444 / CCUG 56034 / CIP 105152 / NBRC 16084 / F199)</name>
    <dbReference type="NCBI Taxonomy" id="279238"/>
    <lineage>
        <taxon>Bacteria</taxon>
        <taxon>Pseudomonadati</taxon>
        <taxon>Pseudomonadota</taxon>
        <taxon>Alphaproteobacteria</taxon>
        <taxon>Sphingomonadales</taxon>
        <taxon>Sphingomonadaceae</taxon>
        <taxon>Novosphingobium</taxon>
    </lineage>
</organism>
<dbReference type="Pfam" id="PF02518">
    <property type="entry name" value="HATPase_c"/>
    <property type="match status" value="1"/>
</dbReference>
<dbReference type="SUPFAM" id="SSF55785">
    <property type="entry name" value="PYP-like sensor domain (PAS domain)"/>
    <property type="match status" value="3"/>
</dbReference>
<dbReference type="InterPro" id="IPR003661">
    <property type="entry name" value="HisK_dim/P_dom"/>
</dbReference>
<keyword evidence="7" id="KW-0067">ATP-binding</keyword>
<dbReference type="STRING" id="279238.Saro_1615"/>
<evidence type="ECO:0000256" key="5">
    <source>
        <dbReference type="ARBA" id="ARBA00022741"/>
    </source>
</evidence>
<dbReference type="SMART" id="SM00091">
    <property type="entry name" value="PAS"/>
    <property type="match status" value="2"/>
</dbReference>
<evidence type="ECO:0000256" key="9">
    <source>
        <dbReference type="ARBA" id="ARBA00059827"/>
    </source>
</evidence>
<dbReference type="NCBIfam" id="TIGR00229">
    <property type="entry name" value="sensory_box"/>
    <property type="match status" value="3"/>
</dbReference>
<gene>
    <name evidence="15" type="ordered locus">Saro_1615</name>
</gene>
<dbReference type="SUPFAM" id="SSF47384">
    <property type="entry name" value="Homodimeric domain of signal transducing histidine kinase"/>
    <property type="match status" value="1"/>
</dbReference>
<sequence length="608" mass="67498">MPVAVAVFDREMRYIACSQLWLSEHRMAEADVVGRLHYDVFPDISDTWRAIHQRALAGETLSSRLDRYERADGSSDWVQWNIQPWHTGKGDIGGVVMFARVVTNEIEADHQKHLLGRELDMLIDGAVDYAIFMLDEAGRVSLWNRGAERLTGWCQADIAQSHYEKLFVQADIDAALPILQLRMAEIVNSYRGRHFIARRDSTVILADVILTPIRSEGRLTGFGVVLRDVTGEMEKAREAEAREAQLRAILDTVPDAMVVIDEDGSIRSFSATAEKMFGYTAQEVLGQNVAMLMPAPDSSRHSDFLRSYRETGIRRIMGQTRRVFGRRKDGTTFPHELTIGEAMGGGRRLFTGFLRDLTEREEAEEQLRQLQAELVRISRISAVGTMATALAHELNQPLTAIANYVLTSATLLADPGEDTIEIVREALEEAGQEAVRAGAIVQRLRAFVSRGELDRTIESPAILAAETLALSGLAGRRRHVSVEVAVPRTLGEVLVDKIQIQQVLLNLVRNAFEALEGQGQIRVGAREIAGGMLQFTIEDDGPGIDPEHQADLFEPFVSTKENGMGIGLAICRTIVESHGGKLWHEMRNDGGTAFHFTIPTIRGALEND</sequence>
<dbReference type="PROSITE" id="PS50113">
    <property type="entry name" value="PAC"/>
    <property type="match status" value="1"/>
</dbReference>
<dbReference type="EMBL" id="CP000248">
    <property type="protein sequence ID" value="ABD26055.1"/>
    <property type="molecule type" value="Genomic_DNA"/>
</dbReference>
<evidence type="ECO:0000313" key="15">
    <source>
        <dbReference type="EMBL" id="ABD26055.1"/>
    </source>
</evidence>